<proteinExistence type="predicted"/>
<sequence length="106" mass="11372">MRVPVVMTGTHVTDRLSSFRRTTVNYGRGVWGNAALNTVVMCPDLREQLEGQGVARFGRHGAATGPALPGRPCRVPRSAARAGRFPVLGLVVLVVRGRRSARGVLP</sequence>
<dbReference type="EMBL" id="BAAAHG010000079">
    <property type="protein sequence ID" value="GAA0931534.1"/>
    <property type="molecule type" value="Genomic_DNA"/>
</dbReference>
<accession>A0ABP4A4G2</accession>
<gene>
    <name evidence="1" type="ORF">GCM10009549_55230</name>
</gene>
<keyword evidence="2" id="KW-1185">Reference proteome</keyword>
<organism evidence="1 2">
    <name type="scientific">Streptomyces thermoalcalitolerans</name>
    <dbReference type="NCBI Taxonomy" id="65605"/>
    <lineage>
        <taxon>Bacteria</taxon>
        <taxon>Bacillati</taxon>
        <taxon>Actinomycetota</taxon>
        <taxon>Actinomycetes</taxon>
        <taxon>Kitasatosporales</taxon>
        <taxon>Streptomycetaceae</taxon>
        <taxon>Streptomyces</taxon>
    </lineage>
</organism>
<evidence type="ECO:0000313" key="1">
    <source>
        <dbReference type="EMBL" id="GAA0931534.1"/>
    </source>
</evidence>
<evidence type="ECO:0000313" key="2">
    <source>
        <dbReference type="Proteomes" id="UP001501005"/>
    </source>
</evidence>
<dbReference type="Proteomes" id="UP001501005">
    <property type="component" value="Unassembled WGS sequence"/>
</dbReference>
<reference evidence="2" key="1">
    <citation type="journal article" date="2019" name="Int. J. Syst. Evol. Microbiol.">
        <title>The Global Catalogue of Microorganisms (GCM) 10K type strain sequencing project: providing services to taxonomists for standard genome sequencing and annotation.</title>
        <authorList>
            <consortium name="The Broad Institute Genomics Platform"/>
            <consortium name="The Broad Institute Genome Sequencing Center for Infectious Disease"/>
            <person name="Wu L."/>
            <person name="Ma J."/>
        </authorList>
    </citation>
    <scope>NUCLEOTIDE SEQUENCE [LARGE SCALE GENOMIC DNA]</scope>
    <source>
        <strain evidence="2">JCM 10673</strain>
    </source>
</reference>
<name>A0ABP4A4G2_9ACTN</name>
<comment type="caution">
    <text evidence="1">The sequence shown here is derived from an EMBL/GenBank/DDBJ whole genome shotgun (WGS) entry which is preliminary data.</text>
</comment>
<protein>
    <submittedName>
        <fullName evidence="1">Uncharacterized protein</fullName>
    </submittedName>
</protein>